<name>A0A843UI12_COLES</name>
<dbReference type="Proteomes" id="UP000652761">
    <property type="component" value="Unassembled WGS sequence"/>
</dbReference>
<organism evidence="1 2">
    <name type="scientific">Colocasia esculenta</name>
    <name type="common">Wild taro</name>
    <name type="synonym">Arum esculentum</name>
    <dbReference type="NCBI Taxonomy" id="4460"/>
    <lineage>
        <taxon>Eukaryota</taxon>
        <taxon>Viridiplantae</taxon>
        <taxon>Streptophyta</taxon>
        <taxon>Embryophyta</taxon>
        <taxon>Tracheophyta</taxon>
        <taxon>Spermatophyta</taxon>
        <taxon>Magnoliopsida</taxon>
        <taxon>Liliopsida</taxon>
        <taxon>Araceae</taxon>
        <taxon>Aroideae</taxon>
        <taxon>Colocasieae</taxon>
        <taxon>Colocasia</taxon>
    </lineage>
</organism>
<proteinExistence type="predicted"/>
<sequence length="148" mass="15717">MRFPQDYVVLVSGCCDTALEVEVHRLVALCSGEVFPEPFAVVLSLRCAVGLAGAFWRVFPERCLGGSGGGSPRACLRCFYSSACCSVLSDGLCCLVVGLCILVKSAWALLVEVLCPLWTVILAPSPADCGVLRWLANVADLSLAMMGR</sequence>
<evidence type="ECO:0000313" key="1">
    <source>
        <dbReference type="EMBL" id="MQL79629.1"/>
    </source>
</evidence>
<comment type="caution">
    <text evidence="1">The sequence shown here is derived from an EMBL/GenBank/DDBJ whole genome shotgun (WGS) entry which is preliminary data.</text>
</comment>
<dbReference type="EMBL" id="NMUH01000468">
    <property type="protein sequence ID" value="MQL79629.1"/>
    <property type="molecule type" value="Genomic_DNA"/>
</dbReference>
<reference evidence="1" key="1">
    <citation type="submission" date="2017-07" db="EMBL/GenBank/DDBJ databases">
        <title>Taro Niue Genome Assembly and Annotation.</title>
        <authorList>
            <person name="Atibalentja N."/>
            <person name="Keating K."/>
            <person name="Fields C.J."/>
        </authorList>
    </citation>
    <scope>NUCLEOTIDE SEQUENCE</scope>
    <source>
        <strain evidence="1">Niue_2</strain>
        <tissue evidence="1">Leaf</tissue>
    </source>
</reference>
<protein>
    <submittedName>
        <fullName evidence="1">Uncharacterized protein</fullName>
    </submittedName>
</protein>
<gene>
    <name evidence="1" type="ORF">Taro_012078</name>
</gene>
<evidence type="ECO:0000313" key="2">
    <source>
        <dbReference type="Proteomes" id="UP000652761"/>
    </source>
</evidence>
<dbReference type="AlphaFoldDB" id="A0A843UI12"/>
<keyword evidence="2" id="KW-1185">Reference proteome</keyword>
<accession>A0A843UI12</accession>